<dbReference type="Proteomes" id="UP001162501">
    <property type="component" value="Chromosome 23"/>
</dbReference>
<feature type="non-terminal residue" evidence="1">
    <location>
        <position position="140"/>
    </location>
</feature>
<organism evidence="1 2">
    <name type="scientific">Rangifer tarandus platyrhynchus</name>
    <name type="common">Svalbard reindeer</name>
    <dbReference type="NCBI Taxonomy" id="3082113"/>
    <lineage>
        <taxon>Eukaryota</taxon>
        <taxon>Metazoa</taxon>
        <taxon>Chordata</taxon>
        <taxon>Craniata</taxon>
        <taxon>Vertebrata</taxon>
        <taxon>Euteleostomi</taxon>
        <taxon>Mammalia</taxon>
        <taxon>Eutheria</taxon>
        <taxon>Laurasiatheria</taxon>
        <taxon>Artiodactyla</taxon>
        <taxon>Ruminantia</taxon>
        <taxon>Pecora</taxon>
        <taxon>Cervidae</taxon>
        <taxon>Odocoileinae</taxon>
        <taxon>Rangifer</taxon>
    </lineage>
</organism>
<evidence type="ECO:0000313" key="1">
    <source>
        <dbReference type="EMBL" id="CAN0209447.1"/>
    </source>
</evidence>
<reference evidence="1" key="2">
    <citation type="submission" date="2025-03" db="EMBL/GenBank/DDBJ databases">
        <authorList>
            <consortium name="ELIXIR-Norway"/>
            <consortium name="Elixir Norway"/>
        </authorList>
    </citation>
    <scope>NUCLEOTIDE SEQUENCE</scope>
</reference>
<accession>A0AC59Z4A1</accession>
<name>A0AC59Z4A1_RANTA</name>
<sequence length="140" mass="14997">MLWLKCALVSHLLASGFLEYAFLLAEEQHRTPKQDTEAPARALRPALSHSAGKDRLHHEAPNQRSQQGCPAHAMGRHLVVEEAPIPVPQGLQRVLSFAACVGAGGPSARGDSERPAGREAAEGSGVESPYSRNRGFPSTQ</sequence>
<proteinExistence type="predicted"/>
<reference evidence="1" key="1">
    <citation type="submission" date="2023-05" db="EMBL/GenBank/DDBJ databases">
        <authorList>
            <consortium name="ELIXIR-Norway"/>
        </authorList>
    </citation>
    <scope>NUCLEOTIDE SEQUENCE</scope>
</reference>
<dbReference type="EMBL" id="OX596107">
    <property type="protein sequence ID" value="CAN0209447.1"/>
    <property type="molecule type" value="Genomic_DNA"/>
</dbReference>
<gene>
    <name evidence="1" type="ORF">MRATA1EN22A_LOCUS13698</name>
</gene>
<evidence type="ECO:0000313" key="2">
    <source>
        <dbReference type="Proteomes" id="UP001162501"/>
    </source>
</evidence>
<protein>
    <submittedName>
        <fullName evidence="1">Uncharacterized protein</fullName>
    </submittedName>
</protein>